<feature type="signal peptide" evidence="1">
    <location>
        <begin position="1"/>
        <end position="22"/>
    </location>
</feature>
<keyword evidence="1" id="KW-0732">Signal</keyword>
<sequence length="430" mass="48675">MKTLHYLFSALLLISLPWMAQAQFKPIQYWRPYDQRGINMFEPSKADTIGFTDVSVRVGGAFTQQLQALKHSNAAEPNLVDGVDLNELKDIGPGFNLATANLNLDVQLADGVSMNVVTYLSSRHHPEAWVKGGYVQVDKVPFLHSAFLDHVFEYVRLRAGHMEINYGDTHFRRTDNANALYNPLVGNYLMDAFTTEIGAELYFFKNNFLAMIATSGGEIKGSVVSPENRAPSYYGKIGYDKRYSDDFRFRLTGSFYTTNKSLNNTLYAGDRTGSRYYLVMENVNASESSQFTSGRLNPNFRNDVTSFQINPFVEISGLELFGVAEWSNGSLSDEDKNREWSQYGAEAVYRFLPYDQLYVALRYNTVTGPMAFSTDEVTVNRLQVGGGWFITKNILMKAEYINQEYKEFDPSSIYHEGQFNGLMLEATVAF</sequence>
<feature type="chain" id="PRO_5041205819" description="Porin" evidence="1">
    <location>
        <begin position="23"/>
        <end position="430"/>
    </location>
</feature>
<name>A0AA49GL78_9BACT</name>
<dbReference type="AlphaFoldDB" id="A0AA49GL78"/>
<evidence type="ECO:0008006" key="3">
    <source>
        <dbReference type="Google" id="ProtNLM"/>
    </source>
</evidence>
<evidence type="ECO:0000313" key="2">
    <source>
        <dbReference type="EMBL" id="WKN34620.1"/>
    </source>
</evidence>
<organism evidence="2">
    <name type="scientific">Roseihalotalea indica</name>
    <dbReference type="NCBI Taxonomy" id="2867963"/>
    <lineage>
        <taxon>Bacteria</taxon>
        <taxon>Pseudomonadati</taxon>
        <taxon>Bacteroidota</taxon>
        <taxon>Cytophagia</taxon>
        <taxon>Cytophagales</taxon>
        <taxon>Catalimonadaceae</taxon>
        <taxon>Roseihalotalea</taxon>
    </lineage>
</organism>
<protein>
    <recommendedName>
        <fullName evidence="3">Porin</fullName>
    </recommendedName>
</protein>
<gene>
    <name evidence="2" type="ORF">K4G66_19800</name>
</gene>
<accession>A0AA49GL78</accession>
<evidence type="ECO:0000256" key="1">
    <source>
        <dbReference type="SAM" id="SignalP"/>
    </source>
</evidence>
<dbReference type="SUPFAM" id="SSF56935">
    <property type="entry name" value="Porins"/>
    <property type="match status" value="1"/>
</dbReference>
<proteinExistence type="predicted"/>
<reference evidence="2" key="1">
    <citation type="journal article" date="2023" name="Comput. Struct. Biotechnol. J.">
        <title>Discovery of a novel marine Bacteroidetes with a rich repertoire of carbohydrate-active enzymes.</title>
        <authorList>
            <person name="Chen B."/>
            <person name="Liu G."/>
            <person name="Chen Q."/>
            <person name="Wang H."/>
            <person name="Liu L."/>
            <person name="Tang K."/>
        </authorList>
    </citation>
    <scope>NUCLEOTIDE SEQUENCE</scope>
    <source>
        <strain evidence="2">TK19036</strain>
    </source>
</reference>
<reference evidence="2" key="2">
    <citation type="journal article" date="2024" name="Antonie Van Leeuwenhoek">
        <title>Roseihalotalea indica gen. nov., sp. nov., a halophilic Bacteroidetes from mesopelagic Southwest Indian Ocean with higher carbohydrate metabolic potential.</title>
        <authorList>
            <person name="Chen B."/>
            <person name="Zhang M."/>
            <person name="Lin D."/>
            <person name="Ye J."/>
            <person name="Tang K."/>
        </authorList>
    </citation>
    <scope>NUCLEOTIDE SEQUENCE</scope>
    <source>
        <strain evidence="2">TK19036</strain>
    </source>
</reference>
<dbReference type="EMBL" id="CP120682">
    <property type="protein sequence ID" value="WKN34620.1"/>
    <property type="molecule type" value="Genomic_DNA"/>
</dbReference>